<dbReference type="Gene3D" id="3.90.226.10">
    <property type="entry name" value="2-enoyl-CoA Hydratase, Chain A, domain 1"/>
    <property type="match status" value="2"/>
</dbReference>
<comment type="caution">
    <text evidence="21">The sequence shown here is derived from an EMBL/GenBank/DDBJ whole genome shotgun (WGS) entry which is preliminary data.</text>
</comment>
<keyword evidence="17" id="KW-0479">Metal-binding</keyword>
<sequence>MTNTPDRPAPGRARHGRVVCPGCRARVDAQRWRDDLRVCPECGRHDRLPARERLDLLADPGSVRLLPPVTVREDVLEFTDTVPYPRRLAAARERTGLHDAVLCARIDVEGRPAVCAVMDFRFLGGSLGAAAGEAVVRAAETALAERAPLLLVTASGGLRMQEGPIALAQTARTSAAMGRLDEAGVLTVSLVTDPTYGGVAASFATLADVIVAEPGARLGLAGRRVVERAAARRLPEDFQTAGFLLARGLVDMVVPRRALRRELGRLLALNPPGPAPVPAPGPAGVPASERGPGREGDRDGLLRDPDALPPLDPWEQVLAARSADRPGVPDYLALAFDDFQELRGDRAGGDCPAVLAGTARLAGRPVAVIGHRGRGAGAGPGAPGHATPSPAGHRKAARVMRLAAKLGLPVVTLVDTPGDHPGPQAEEHGQAGAIAENLRLMAALPVPVVTAVVGQGGGAAALGIAVADRTLALSGAVYSVISPEDCAAILWHDPAAAPRAAAVLGLDAPSLLRLGVVDGVVPEPEGGAAADPALTADRLRAALTAALAELAGLSGDDLVSRRRARLRHFGTPVPPPRPPGLPADPAHGHVSVSQVARDPGGQPWTTVPPTDPTGRDERPR</sequence>
<keyword evidence="21" id="KW-0436">Ligase</keyword>
<evidence type="ECO:0000256" key="16">
    <source>
        <dbReference type="ARBA" id="ARBA00049152"/>
    </source>
</evidence>
<dbReference type="UniPathway" id="UPA00655">
    <property type="reaction ID" value="UER00711"/>
</dbReference>
<evidence type="ECO:0000256" key="14">
    <source>
        <dbReference type="ARBA" id="ARBA00023160"/>
    </source>
</evidence>
<evidence type="ECO:0000313" key="21">
    <source>
        <dbReference type="EMBL" id="NYI04192.1"/>
    </source>
</evidence>
<dbReference type="GO" id="GO:0006633">
    <property type="term" value="P:fatty acid biosynthetic process"/>
    <property type="evidence" value="ECO:0007669"/>
    <property type="project" value="UniProtKB-KW"/>
</dbReference>
<dbReference type="AlphaFoldDB" id="A0A853A110"/>
<evidence type="ECO:0000256" key="3">
    <source>
        <dbReference type="ARBA" id="ARBA00006276"/>
    </source>
</evidence>
<dbReference type="PRINTS" id="PR01070">
    <property type="entry name" value="ACCCTRFRASEB"/>
</dbReference>
<dbReference type="SUPFAM" id="SSF52096">
    <property type="entry name" value="ClpP/crotonase"/>
    <property type="match status" value="2"/>
</dbReference>
<feature type="zinc finger region" description="C4-type" evidence="17">
    <location>
        <begin position="20"/>
        <end position="42"/>
    </location>
</feature>
<dbReference type="EC" id="2.1.3.15" evidence="17"/>
<comment type="function">
    <text evidence="15 17">Component of the acetyl coenzyme A carboxylase (ACC) complex. Biotin carboxylase (BC) catalyzes the carboxylation of biotin on its carrier protein (BCCP) and then the CO(2) group is transferred by the transcarboxylase to acetyl-CoA to form malonyl-CoA.</text>
</comment>
<proteinExistence type="inferred from homology"/>
<feature type="binding site" evidence="17">
    <location>
        <position position="42"/>
    </location>
    <ligand>
        <name>Zn(2+)</name>
        <dbReference type="ChEBI" id="CHEBI:29105"/>
    </ligand>
</feature>
<comment type="similarity">
    <text evidence="3">In the C-terminal section; belongs to the AccA family.</text>
</comment>
<feature type="domain" description="CoA carboxyltransferase N-terminal" evidence="19">
    <location>
        <begin position="16"/>
        <end position="285"/>
    </location>
</feature>
<feature type="domain" description="CoA carboxyltransferase C-terminal" evidence="20">
    <location>
        <begin position="300"/>
        <end position="549"/>
    </location>
</feature>
<gene>
    <name evidence="17" type="primary">accD</name>
    <name evidence="21" type="ORF">FHU37_001135</name>
</gene>
<feature type="binding site" evidence="17">
    <location>
        <position position="23"/>
    </location>
    <ligand>
        <name>Zn(2+)</name>
        <dbReference type="ChEBI" id="CHEBI:29105"/>
    </ligand>
</feature>
<keyword evidence="6 17" id="KW-0963">Cytoplasm</keyword>
<evidence type="ECO:0000256" key="12">
    <source>
        <dbReference type="ARBA" id="ARBA00022840"/>
    </source>
</evidence>
<dbReference type="RefSeq" id="WP_179813128.1">
    <property type="nucleotide sequence ID" value="NZ_JACBZD010000001.1"/>
</dbReference>
<keyword evidence="10 17" id="KW-0863">Zinc-finger</keyword>
<evidence type="ECO:0000256" key="10">
    <source>
        <dbReference type="ARBA" id="ARBA00022771"/>
    </source>
</evidence>
<evidence type="ECO:0000256" key="1">
    <source>
        <dbReference type="ARBA" id="ARBA00004496"/>
    </source>
</evidence>
<dbReference type="InterPro" id="IPR029045">
    <property type="entry name" value="ClpP/crotonase-like_dom_sf"/>
</dbReference>
<evidence type="ECO:0000256" key="2">
    <source>
        <dbReference type="ARBA" id="ARBA00004956"/>
    </source>
</evidence>
<dbReference type="GO" id="GO:0005524">
    <property type="term" value="F:ATP binding"/>
    <property type="evidence" value="ECO:0007669"/>
    <property type="project" value="UniProtKB-KW"/>
</dbReference>
<feature type="compositionally biased region" description="Pro residues" evidence="18">
    <location>
        <begin position="271"/>
        <end position="283"/>
    </location>
</feature>
<keyword evidence="8 17" id="KW-0808">Transferase</keyword>
<keyword evidence="14 17" id="KW-0275">Fatty acid biosynthesis</keyword>
<feature type="compositionally biased region" description="Basic and acidic residues" evidence="18">
    <location>
        <begin position="291"/>
        <end position="306"/>
    </location>
</feature>
<feature type="region of interest" description="Disordered" evidence="18">
    <location>
        <begin position="269"/>
        <end position="308"/>
    </location>
</feature>
<feature type="region of interest" description="Disordered" evidence="18">
    <location>
        <begin position="568"/>
        <end position="620"/>
    </location>
</feature>
<comment type="similarity">
    <text evidence="4">In the N-terminal section; belongs to the AccD/PCCB family.</text>
</comment>
<dbReference type="PROSITE" id="PS50989">
    <property type="entry name" value="COA_CT_CTER"/>
    <property type="match status" value="1"/>
</dbReference>
<dbReference type="GO" id="GO:2001295">
    <property type="term" value="P:malonyl-CoA biosynthetic process"/>
    <property type="evidence" value="ECO:0007669"/>
    <property type="project" value="UniProtKB-UniRule"/>
</dbReference>
<comment type="pathway">
    <text evidence="2 17">Lipid metabolism; malonyl-CoA biosynthesis; malonyl-CoA from acetyl-CoA: step 1/1.</text>
</comment>
<comment type="subcellular location">
    <subcellularLocation>
        <location evidence="1 17">Cytoplasm</location>
    </subcellularLocation>
</comment>
<evidence type="ECO:0000256" key="15">
    <source>
        <dbReference type="ARBA" id="ARBA00025280"/>
    </source>
</evidence>
<dbReference type="InterPro" id="IPR001095">
    <property type="entry name" value="Acetyl_CoA_COase_a_su"/>
</dbReference>
<dbReference type="InterPro" id="IPR000438">
    <property type="entry name" value="Acetyl_CoA_COase_Trfase_b_su"/>
</dbReference>
<feature type="compositionally biased region" description="Pro residues" evidence="18">
    <location>
        <begin position="572"/>
        <end position="582"/>
    </location>
</feature>
<dbReference type="InterPro" id="IPR011762">
    <property type="entry name" value="COA_CT_N"/>
</dbReference>
<accession>A0A853A110</accession>
<dbReference type="GO" id="GO:0008270">
    <property type="term" value="F:zinc ion binding"/>
    <property type="evidence" value="ECO:0007669"/>
    <property type="project" value="UniProtKB-UniRule"/>
</dbReference>
<dbReference type="PANTHER" id="PTHR42853:SF3">
    <property type="entry name" value="ACETYL-COENZYME A CARBOXYLASE CARBOXYL TRANSFERASE SUBUNIT ALPHA, CHLOROPLASTIC"/>
    <property type="match status" value="1"/>
</dbReference>
<evidence type="ECO:0000256" key="9">
    <source>
        <dbReference type="ARBA" id="ARBA00022741"/>
    </source>
</evidence>
<organism evidence="21 22">
    <name type="scientific">Allostreptomyces psammosilenae</name>
    <dbReference type="NCBI Taxonomy" id="1892865"/>
    <lineage>
        <taxon>Bacteria</taxon>
        <taxon>Bacillati</taxon>
        <taxon>Actinomycetota</taxon>
        <taxon>Actinomycetes</taxon>
        <taxon>Kitasatosporales</taxon>
        <taxon>Streptomycetaceae</taxon>
        <taxon>Allostreptomyces</taxon>
    </lineage>
</organism>
<evidence type="ECO:0000313" key="22">
    <source>
        <dbReference type="Proteomes" id="UP000567795"/>
    </source>
</evidence>
<protein>
    <recommendedName>
        <fullName evidence="17">Acetyl-coenzyme A carboxylase carboxyl transferase subunit beta</fullName>
        <shortName evidence="17">ACCase subunit beta</shortName>
        <shortName evidence="17">Acetyl-CoA carboxylase carboxyltransferase subunit beta</shortName>
        <ecNumber evidence="17">2.1.3.15</ecNumber>
    </recommendedName>
</protein>
<keyword evidence="13 17" id="KW-0443">Lipid metabolism</keyword>
<evidence type="ECO:0000256" key="11">
    <source>
        <dbReference type="ARBA" id="ARBA00022832"/>
    </source>
</evidence>
<dbReference type="PANTHER" id="PTHR42853">
    <property type="entry name" value="ACETYL-COENZYME A CARBOXYLASE CARBOXYL TRANSFERASE SUBUNIT ALPHA"/>
    <property type="match status" value="1"/>
</dbReference>
<evidence type="ECO:0000256" key="6">
    <source>
        <dbReference type="ARBA" id="ARBA00022490"/>
    </source>
</evidence>
<evidence type="ECO:0000259" key="19">
    <source>
        <dbReference type="PROSITE" id="PS50980"/>
    </source>
</evidence>
<comment type="cofactor">
    <cofactor evidence="17">
        <name>Zn(2+)</name>
        <dbReference type="ChEBI" id="CHEBI:29105"/>
    </cofactor>
    <text evidence="17">Binds 1 zinc ion per subunit.</text>
</comment>
<name>A0A853A110_9ACTN</name>
<keyword evidence="22" id="KW-1185">Reference proteome</keyword>
<evidence type="ECO:0000256" key="13">
    <source>
        <dbReference type="ARBA" id="ARBA00023098"/>
    </source>
</evidence>
<comment type="subunit">
    <text evidence="17">Acetyl-CoA carboxylase is a heterohexamer composed of biotin carboxyl carrier protein (AccB), biotin carboxylase (AccC) and two subunits each of ACCase subunit alpha (AccA) and ACCase subunit beta (AccD).</text>
</comment>
<evidence type="ECO:0000256" key="7">
    <source>
        <dbReference type="ARBA" id="ARBA00022516"/>
    </source>
</evidence>
<keyword evidence="7 17" id="KW-0444">Lipid biosynthesis</keyword>
<comment type="subunit">
    <text evidence="5">Acetyl-CoA carboxylase is a heterotetramer composed of biotin carboxyl carrier protein (AccB), biotin carboxylase (AccC) and two subunits of ACCase subunit beta/alpha.</text>
</comment>
<dbReference type="PROSITE" id="PS50980">
    <property type="entry name" value="COA_CT_NTER"/>
    <property type="match status" value="1"/>
</dbReference>
<comment type="catalytic activity">
    <reaction evidence="16 17">
        <text>N(6)-carboxybiotinyl-L-lysyl-[protein] + acetyl-CoA = N(6)-biotinyl-L-lysyl-[protein] + malonyl-CoA</text>
        <dbReference type="Rhea" id="RHEA:54728"/>
        <dbReference type="Rhea" id="RHEA-COMP:10505"/>
        <dbReference type="Rhea" id="RHEA-COMP:10506"/>
        <dbReference type="ChEBI" id="CHEBI:57288"/>
        <dbReference type="ChEBI" id="CHEBI:57384"/>
        <dbReference type="ChEBI" id="CHEBI:83144"/>
        <dbReference type="ChEBI" id="CHEBI:83145"/>
        <dbReference type="EC" id="2.1.3.15"/>
    </reaction>
</comment>
<feature type="binding site" evidence="17">
    <location>
        <position position="20"/>
    </location>
    <ligand>
        <name>Zn(2+)</name>
        <dbReference type="ChEBI" id="CHEBI:29105"/>
    </ligand>
</feature>
<dbReference type="Pfam" id="PF03255">
    <property type="entry name" value="ACCA"/>
    <property type="match status" value="1"/>
</dbReference>
<keyword evidence="17" id="KW-0862">Zinc</keyword>
<keyword evidence="9 17" id="KW-0547">Nucleotide-binding</keyword>
<evidence type="ECO:0000256" key="4">
    <source>
        <dbReference type="ARBA" id="ARBA00010284"/>
    </source>
</evidence>
<reference evidence="21 22" key="1">
    <citation type="submission" date="2020-07" db="EMBL/GenBank/DDBJ databases">
        <title>Sequencing the genomes of 1000 actinobacteria strains.</title>
        <authorList>
            <person name="Klenk H.-P."/>
        </authorList>
    </citation>
    <scope>NUCLEOTIDE SEQUENCE [LARGE SCALE GENOMIC DNA]</scope>
    <source>
        <strain evidence="21 22">DSM 42178</strain>
    </source>
</reference>
<dbReference type="HAMAP" id="MF_01395">
    <property type="entry name" value="AcetylCoA_CT_beta"/>
    <property type="match status" value="1"/>
</dbReference>
<keyword evidence="12 17" id="KW-0067">ATP-binding</keyword>
<evidence type="ECO:0000256" key="5">
    <source>
        <dbReference type="ARBA" id="ARBA00011664"/>
    </source>
</evidence>
<feature type="binding site" evidence="17">
    <location>
        <position position="39"/>
    </location>
    <ligand>
        <name>Zn(2+)</name>
        <dbReference type="ChEBI" id="CHEBI:29105"/>
    </ligand>
</feature>
<comment type="similarity">
    <text evidence="17">Belongs to the AccD/PCCB family.</text>
</comment>
<dbReference type="EMBL" id="JACBZD010000001">
    <property type="protein sequence ID" value="NYI04192.1"/>
    <property type="molecule type" value="Genomic_DNA"/>
</dbReference>
<dbReference type="GO" id="GO:0003989">
    <property type="term" value="F:acetyl-CoA carboxylase activity"/>
    <property type="evidence" value="ECO:0007669"/>
    <property type="project" value="InterPro"/>
</dbReference>
<evidence type="ECO:0000256" key="18">
    <source>
        <dbReference type="SAM" id="MobiDB-lite"/>
    </source>
</evidence>
<dbReference type="GO" id="GO:0016743">
    <property type="term" value="F:carboxyl- or carbamoyltransferase activity"/>
    <property type="evidence" value="ECO:0007669"/>
    <property type="project" value="UniProtKB-UniRule"/>
</dbReference>
<keyword evidence="11 17" id="KW-0276">Fatty acid metabolism</keyword>
<evidence type="ECO:0000256" key="8">
    <source>
        <dbReference type="ARBA" id="ARBA00022679"/>
    </source>
</evidence>
<evidence type="ECO:0000256" key="17">
    <source>
        <dbReference type="HAMAP-Rule" id="MF_01395"/>
    </source>
</evidence>
<dbReference type="InterPro" id="IPR011763">
    <property type="entry name" value="COA_CT_C"/>
</dbReference>
<dbReference type="GO" id="GO:0009317">
    <property type="term" value="C:acetyl-CoA carboxylase complex"/>
    <property type="evidence" value="ECO:0007669"/>
    <property type="project" value="InterPro"/>
</dbReference>
<dbReference type="Proteomes" id="UP000567795">
    <property type="component" value="Unassembled WGS sequence"/>
</dbReference>
<evidence type="ECO:0000259" key="20">
    <source>
        <dbReference type="PROSITE" id="PS50989"/>
    </source>
</evidence>